<evidence type="ECO:0000256" key="3">
    <source>
        <dbReference type="SAM" id="Coils"/>
    </source>
</evidence>
<evidence type="ECO:0000256" key="2">
    <source>
        <dbReference type="PROSITE-ProRule" id="PRU00168"/>
    </source>
</evidence>
<dbReference type="InterPro" id="IPR000219">
    <property type="entry name" value="DH_dom"/>
</dbReference>
<reference evidence="10" key="1">
    <citation type="submission" date="2020-07" db="EMBL/GenBank/DDBJ databases">
        <title>A long reads based de novo assembly of the rainbow trout Arlee double haploid line genome.</title>
        <authorList>
            <person name="Gao G."/>
            <person name="Palti Y."/>
        </authorList>
    </citation>
    <scope>NUCLEOTIDE SEQUENCE [LARGE SCALE GENOMIC DNA]</scope>
</reference>
<feature type="transmembrane region" description="Helical" evidence="5">
    <location>
        <begin position="488"/>
        <end position="510"/>
    </location>
</feature>
<keyword evidence="5" id="KW-0812">Transmembrane</keyword>
<dbReference type="InterPro" id="IPR000651">
    <property type="entry name" value="Ras-like_Gua-exchang_fac_N"/>
</dbReference>
<dbReference type="CDD" id="cd00155">
    <property type="entry name" value="RasGEF"/>
    <property type="match status" value="1"/>
</dbReference>
<dbReference type="GO" id="GO:0005886">
    <property type="term" value="C:plasma membrane"/>
    <property type="evidence" value="ECO:0007669"/>
    <property type="project" value="TreeGrafter"/>
</dbReference>
<dbReference type="AlphaFoldDB" id="A0A8C7VB26"/>
<evidence type="ECO:0000313" key="11">
    <source>
        <dbReference type="Proteomes" id="UP000694395"/>
    </source>
</evidence>
<feature type="domain" description="DH" evidence="8">
    <location>
        <begin position="240"/>
        <end position="426"/>
    </location>
</feature>
<dbReference type="SMART" id="SM00229">
    <property type="entry name" value="RasGEFN"/>
    <property type="match status" value="2"/>
</dbReference>
<feature type="coiled-coil region" evidence="3">
    <location>
        <begin position="148"/>
        <end position="185"/>
    </location>
</feature>
<dbReference type="PROSITE" id="PS50009">
    <property type="entry name" value="RASGEF_CAT"/>
    <property type="match status" value="1"/>
</dbReference>
<dbReference type="Gene3D" id="1.20.870.10">
    <property type="entry name" value="Son of sevenless (SoS) protein Chain: S domain 1"/>
    <property type="match status" value="2"/>
</dbReference>
<keyword evidence="3" id="KW-0175">Coiled coil</keyword>
<dbReference type="Gene3D" id="1.20.900.10">
    <property type="entry name" value="Dbl homology (DH) domain"/>
    <property type="match status" value="1"/>
</dbReference>
<dbReference type="PROSITE" id="PS50010">
    <property type="entry name" value="DH_2"/>
    <property type="match status" value="1"/>
</dbReference>
<dbReference type="GeneTree" id="ENSGT00940000155679"/>
<dbReference type="GO" id="GO:0007265">
    <property type="term" value="P:Ras protein signal transduction"/>
    <property type="evidence" value="ECO:0007669"/>
    <property type="project" value="TreeGrafter"/>
</dbReference>
<dbReference type="FunFam" id="1.20.900.10:FF:000005">
    <property type="entry name" value="Ras-specific guanine nucleotide-releasing factor 1 isoform 2"/>
    <property type="match status" value="1"/>
</dbReference>
<keyword evidence="5" id="KW-1133">Transmembrane helix</keyword>
<keyword evidence="5" id="KW-0472">Membrane</keyword>
<dbReference type="SMART" id="SM00147">
    <property type="entry name" value="RasGEF"/>
    <property type="match status" value="1"/>
</dbReference>
<evidence type="ECO:0000256" key="1">
    <source>
        <dbReference type="ARBA" id="ARBA00022658"/>
    </source>
</evidence>
<proteinExistence type="predicted"/>
<keyword evidence="11" id="KW-1185">Reference proteome</keyword>
<dbReference type="SMART" id="SM00325">
    <property type="entry name" value="RhoGEF"/>
    <property type="match status" value="1"/>
</dbReference>
<dbReference type="InterPro" id="IPR023578">
    <property type="entry name" value="Ras_GEF_dom_sf"/>
</dbReference>
<dbReference type="Proteomes" id="UP000694395">
    <property type="component" value="Chromosome 5"/>
</dbReference>
<dbReference type="FunFam" id="1.10.840.10:FF:000004">
    <property type="entry name" value="ras-specific guanine nucleotide-releasing factor 2 isoform X1"/>
    <property type="match status" value="1"/>
</dbReference>
<evidence type="ECO:0000259" key="6">
    <source>
        <dbReference type="PROSITE" id="PS50003"/>
    </source>
</evidence>
<dbReference type="Pfam" id="PF00169">
    <property type="entry name" value="PH"/>
    <property type="match status" value="1"/>
</dbReference>
<evidence type="ECO:0000259" key="7">
    <source>
        <dbReference type="PROSITE" id="PS50009"/>
    </source>
</evidence>
<keyword evidence="1 2" id="KW-0344">Guanine-nucleotide releasing factor</keyword>
<dbReference type="CDD" id="cd00160">
    <property type="entry name" value="RhoGEF"/>
    <property type="match status" value="1"/>
</dbReference>
<dbReference type="InterPro" id="IPR008937">
    <property type="entry name" value="Ras-like_GEF"/>
</dbReference>
<dbReference type="SUPFAM" id="SSF48366">
    <property type="entry name" value="Ras GEF"/>
    <property type="match status" value="1"/>
</dbReference>
<dbReference type="InterPro" id="IPR035899">
    <property type="entry name" value="DBL_dom_sf"/>
</dbReference>
<evidence type="ECO:0000256" key="5">
    <source>
        <dbReference type="SAM" id="Phobius"/>
    </source>
</evidence>
<name>A0A8C7VB26_ONCMY</name>
<dbReference type="SUPFAM" id="SSF50729">
    <property type="entry name" value="PH domain-like"/>
    <property type="match status" value="1"/>
</dbReference>
<dbReference type="PROSITE" id="PS00720">
    <property type="entry name" value="RASGEF"/>
    <property type="match status" value="1"/>
</dbReference>
<evidence type="ECO:0000256" key="4">
    <source>
        <dbReference type="SAM" id="MobiDB-lite"/>
    </source>
</evidence>
<dbReference type="PANTHER" id="PTHR23113">
    <property type="entry name" value="GUANINE NUCLEOTIDE EXCHANGE FACTOR"/>
    <property type="match status" value="1"/>
</dbReference>
<protein>
    <recommendedName>
        <fullName evidence="12">Ras protein-specific guanine nucleotide-releasing factor 2a</fullName>
    </recommendedName>
</protein>
<dbReference type="FunFam" id="2.30.29.30:FF:000176">
    <property type="entry name" value="ras-specific guanine nucleotide-releasing factor 1 isoform X2"/>
    <property type="match status" value="1"/>
</dbReference>
<organism evidence="10 11">
    <name type="scientific">Oncorhynchus mykiss</name>
    <name type="common">Rainbow trout</name>
    <name type="synonym">Salmo gairdneri</name>
    <dbReference type="NCBI Taxonomy" id="8022"/>
    <lineage>
        <taxon>Eukaryota</taxon>
        <taxon>Metazoa</taxon>
        <taxon>Chordata</taxon>
        <taxon>Craniata</taxon>
        <taxon>Vertebrata</taxon>
        <taxon>Euteleostomi</taxon>
        <taxon>Actinopterygii</taxon>
        <taxon>Neopterygii</taxon>
        <taxon>Teleostei</taxon>
        <taxon>Protacanthopterygii</taxon>
        <taxon>Salmoniformes</taxon>
        <taxon>Salmonidae</taxon>
        <taxon>Salmoninae</taxon>
        <taxon>Oncorhynchus</taxon>
    </lineage>
</organism>
<dbReference type="Gene3D" id="1.10.840.10">
    <property type="entry name" value="Ras guanine-nucleotide exchange factors catalytic domain"/>
    <property type="match status" value="1"/>
</dbReference>
<dbReference type="GO" id="GO:0005085">
    <property type="term" value="F:guanyl-nucleotide exchange factor activity"/>
    <property type="evidence" value="ECO:0007669"/>
    <property type="project" value="UniProtKB-KW"/>
</dbReference>
<dbReference type="InterPro" id="IPR019804">
    <property type="entry name" value="Ras_G-nucl-exch_fac_CS"/>
</dbReference>
<dbReference type="PANTHER" id="PTHR23113:SF359">
    <property type="entry name" value="RAS-SPECIFIC GUANINE NUCLEOTIDE-RELEASING FACTOR 2-LIKE ISOFORM X1"/>
    <property type="match status" value="1"/>
</dbReference>
<dbReference type="CDD" id="cd13261">
    <property type="entry name" value="PH_RasGRF1_2"/>
    <property type="match status" value="1"/>
</dbReference>
<dbReference type="InterPro" id="IPR001849">
    <property type="entry name" value="PH_domain"/>
</dbReference>
<reference evidence="10" key="3">
    <citation type="submission" date="2025-09" db="UniProtKB">
        <authorList>
            <consortium name="Ensembl"/>
        </authorList>
    </citation>
    <scope>IDENTIFICATION</scope>
</reference>
<dbReference type="FunFam" id="1.20.870.10:FF:000004">
    <property type="entry name" value="Ras-specific guanine nucleotide-releasing factor 1 isoform 2"/>
    <property type="match status" value="1"/>
</dbReference>
<feature type="domain" description="N-terminal Ras-GEF" evidence="9">
    <location>
        <begin position="609"/>
        <end position="737"/>
    </location>
</feature>
<accession>A0A8C7VB26</accession>
<sequence>MQKSVRYNEGHALYLSLVARKEGTKRGILSKKTTENSRWNDKYFALYQNVLFYFENDQSTRPSGIYLLEGCTCERVPAPKSATVSKDMVDKQQHYFLVVFGHDGQKPLELRTEEESDCKKWVESIQQASYSDIIIEREVLMQKYIHLVQIMETEKVAANQLRTQLEDQDTEIERLKAEIVLLNKAKERMLPYQTNQEEEDPDIKKIKKVQSFMRGWLCRRKWKIIVQDYICSPHAENMRKRNHIVFNMVEAETEYVCQLSVLVNFFLRPLRMAASSKKPPISHDDVSSIFLNSETIMFLHEIFHQGLKARIANWPTLVLADLFDILLPMLNIYQEFVRNHQYSLQVLANCKQNRDLDKLLKQYEANAACEGRMLETFLTYPMFQIPRYIITLHELLAHTPHEHVERKSLEFAKSKLEELSKMMHDEVSDTENIRKNLAIERMIVEGCDILLDTSQTFVRQGEYTHTHTYCTNALTHTHTARIPSIIRWLLVTVISSTVCVAYVFFFFFPLPPNSHTHTLSLSTHQFKIVVEPPDGPAFSVVLLAPSRQEKAAWTSDISQCIDNIRCNGLMTSVFEENSKVTVPHMIKSDARLHKDDVDICFSKTLNSCKVPQIRYASVERLLERLTDLRFLSIDFLNTFLHTYRIFTTAAVVMDKLADIYKKPFTSIPVRSLELFFATNQGTWGGEHLNNKSPRLCRKFSSPPPLTIPSRTSSPVHSRKLSLSSPVSSKAGVLDLSTPSSSAANSPTSSHPPSISSPPPNATRPPSGFSSPPPNSPCRSPSTPRHMRYRQSGGSTGENNRGTMSPASAFAIATAAAGHGSSQGFNNSERTCDKEFIIRRAATNRVLNVLRHWVSKHSQDFEMNSELKVGVMTLLEEVLRDADLLPQERKATGNILSALSQDEQDDAQLKIEDILQTCPKAECFESLSAMELAEQITLLDHIVFRSIPYEEFLGQGWMKLDKSERTPYIMKTSQHFNDMSNLVASQIIAHTDVGSRANSIEKWLAVADICRCLNNYNGVLEITSALNRSAIYRLKKTWAKVCKQTKSLMDRLQKTVSSEGRFKNLRETLKNCNPPCVPYLGMYLTDLAFIEEGTPNFTEEGLVNFSKMRMISHIIREIRQFQGAPYRIEHQAKVTQFLLDKTLVMDEDTLYELSLKIEPRIPPG</sequence>
<feature type="domain" description="PH" evidence="6">
    <location>
        <begin position="22"/>
        <end position="130"/>
    </location>
</feature>
<feature type="compositionally biased region" description="Low complexity" evidence="4">
    <location>
        <begin position="720"/>
        <end position="729"/>
    </location>
</feature>
<dbReference type="SMART" id="SM00233">
    <property type="entry name" value="PH"/>
    <property type="match status" value="1"/>
</dbReference>
<dbReference type="CDD" id="cd06224">
    <property type="entry name" value="REM"/>
    <property type="match status" value="1"/>
</dbReference>
<dbReference type="Ensembl" id="ENSOMYT00000114214.2">
    <property type="protein sequence ID" value="ENSOMYP00000105383.2"/>
    <property type="gene ID" value="ENSOMYG00000047150.2"/>
</dbReference>
<evidence type="ECO:0000313" key="10">
    <source>
        <dbReference type="Ensembl" id="ENSOMYP00000105383.2"/>
    </source>
</evidence>
<dbReference type="PROSITE" id="PS50212">
    <property type="entry name" value="RASGEF_NTER"/>
    <property type="match status" value="1"/>
</dbReference>
<dbReference type="InterPro" id="IPR011993">
    <property type="entry name" value="PH-like_dom_sf"/>
</dbReference>
<evidence type="ECO:0000259" key="8">
    <source>
        <dbReference type="PROSITE" id="PS50010"/>
    </source>
</evidence>
<dbReference type="Gene3D" id="2.30.29.30">
    <property type="entry name" value="Pleckstrin-homology domain (PH domain)/Phosphotyrosine-binding domain (PTB)"/>
    <property type="match status" value="2"/>
</dbReference>
<dbReference type="SUPFAM" id="SSF48065">
    <property type="entry name" value="DBL homology domain (DH-domain)"/>
    <property type="match status" value="1"/>
</dbReference>
<feature type="domain" description="Ras-GEF" evidence="7">
    <location>
        <begin position="927"/>
        <end position="1159"/>
    </location>
</feature>
<dbReference type="InterPro" id="IPR001895">
    <property type="entry name" value="RASGEF_cat_dom"/>
</dbReference>
<dbReference type="Pfam" id="PF00618">
    <property type="entry name" value="RasGEF_N"/>
    <property type="match status" value="1"/>
</dbReference>
<dbReference type="PROSITE" id="PS50003">
    <property type="entry name" value="PH_DOMAIN"/>
    <property type="match status" value="1"/>
</dbReference>
<feature type="region of interest" description="Disordered" evidence="4">
    <location>
        <begin position="687"/>
        <end position="803"/>
    </location>
</feature>
<dbReference type="Pfam" id="PF00617">
    <property type="entry name" value="RasGEF"/>
    <property type="match status" value="1"/>
</dbReference>
<dbReference type="PROSITE" id="PS50096">
    <property type="entry name" value="IQ"/>
    <property type="match status" value="1"/>
</dbReference>
<feature type="compositionally biased region" description="Low complexity" evidence="4">
    <location>
        <begin position="736"/>
        <end position="753"/>
    </location>
</feature>
<dbReference type="Pfam" id="PF00621">
    <property type="entry name" value="RhoGEF"/>
    <property type="match status" value="1"/>
</dbReference>
<evidence type="ECO:0000259" key="9">
    <source>
        <dbReference type="PROSITE" id="PS50212"/>
    </source>
</evidence>
<evidence type="ECO:0008006" key="12">
    <source>
        <dbReference type="Google" id="ProtNLM"/>
    </source>
</evidence>
<reference evidence="10" key="2">
    <citation type="submission" date="2025-08" db="UniProtKB">
        <authorList>
            <consortium name="Ensembl"/>
        </authorList>
    </citation>
    <scope>IDENTIFICATION</scope>
</reference>
<dbReference type="InterPro" id="IPR036964">
    <property type="entry name" value="RASGEF_cat_dom_sf"/>
</dbReference>